<evidence type="ECO:0000313" key="8">
    <source>
        <dbReference type="EMBL" id="KAH0965429.1"/>
    </source>
</evidence>
<dbReference type="InterPro" id="IPR011990">
    <property type="entry name" value="TPR-like_helical_dom_sf"/>
</dbReference>
<dbReference type="EMBL" id="JAIZPD010000003">
    <property type="protein sequence ID" value="KAH0965429.1"/>
    <property type="molecule type" value="Genomic_DNA"/>
</dbReference>
<evidence type="ECO:0000256" key="1">
    <source>
        <dbReference type="ARBA" id="ARBA00004604"/>
    </source>
</evidence>
<dbReference type="GO" id="GO:0030515">
    <property type="term" value="F:snoRNA binding"/>
    <property type="evidence" value="ECO:0007669"/>
    <property type="project" value="InterPro"/>
</dbReference>
<keyword evidence="3" id="KW-0698">rRNA processing</keyword>
<keyword evidence="4" id="KW-0677">Repeat</keyword>
<feature type="domain" description="U3 small nucleolar RNA-associated protein 6 N-terminal" evidence="7">
    <location>
        <begin position="12"/>
        <end position="87"/>
    </location>
</feature>
<dbReference type="GO" id="GO:0034388">
    <property type="term" value="C:Pwp2p-containing subcomplex of 90S preribosome"/>
    <property type="evidence" value="ECO:0007669"/>
    <property type="project" value="TreeGrafter"/>
</dbReference>
<dbReference type="InterPro" id="IPR013949">
    <property type="entry name" value="Utp6"/>
</dbReference>
<dbReference type="OrthoDB" id="28112at2759"/>
<dbReference type="AlphaFoldDB" id="A0A9P8N408"/>
<evidence type="ECO:0000256" key="3">
    <source>
        <dbReference type="ARBA" id="ARBA00022552"/>
    </source>
</evidence>
<gene>
    <name evidence="8" type="ORF">HRG_03445</name>
</gene>
<reference evidence="8" key="1">
    <citation type="submission" date="2021-09" db="EMBL/GenBank/DDBJ databases">
        <title>A high-quality genome of the endoparasitic fungus Hirsutella rhossiliensis with a comparison of Hirsutella genomes reveals transposable elements contributing to genome size variation.</title>
        <authorList>
            <person name="Lin R."/>
            <person name="Jiao Y."/>
            <person name="Sun X."/>
            <person name="Ling J."/>
            <person name="Xie B."/>
            <person name="Cheng X."/>
        </authorList>
    </citation>
    <scope>NUCLEOTIDE SEQUENCE</scope>
    <source>
        <strain evidence="8">HR02</strain>
    </source>
</reference>
<dbReference type="RefSeq" id="XP_044722942.1">
    <property type="nucleotide sequence ID" value="XM_044861916.1"/>
</dbReference>
<keyword evidence="5" id="KW-0539">Nucleus</keyword>
<dbReference type="Proteomes" id="UP000824596">
    <property type="component" value="Unassembled WGS sequence"/>
</dbReference>
<evidence type="ECO:0000256" key="2">
    <source>
        <dbReference type="ARBA" id="ARBA00010734"/>
    </source>
</evidence>
<dbReference type="Pfam" id="PF08640">
    <property type="entry name" value="U3_assoc_6"/>
    <property type="match status" value="1"/>
</dbReference>
<evidence type="ECO:0000259" key="7">
    <source>
        <dbReference type="Pfam" id="PF08640"/>
    </source>
</evidence>
<name>A0A9P8N408_9HYPO</name>
<sequence>MAGVAEKARFFLERSVPQLREWEEKEIFSKDEIRTIVQKRNDFEHRVLAPGNKPSEWSAFAKWEQSLEKLRGKRCKRLKIHHLNSAHAGQGRVMAIYERSVNRHPASGDLWREYLNYTASVKAAKRWRRTMTSALRMTPTDPELWVMAGRRSARNGDMAAARNFFMRGCRFCTKDCWIWVEYARCEMEWLAKVDKRKGKPGNDPLRPDKVEDKDQLRLEDSDEESDVEEGGRGLPEPSTAQADVIDQQASRQLQSNPAMDGAIPIAVFDISRKQAFFKPQAAESFFSMLASFRQVSVQPRISQHVLDAMDEQYPNHPSTCSCHIRQPILGLSPFTAEFPRNLRDVLTRLGEGLESTTDRAALEQKTVAWIDEYLAMDGLDEGIQRVLKHTKTKVTMSSGRT</sequence>
<feature type="region of interest" description="Disordered" evidence="6">
    <location>
        <begin position="196"/>
        <end position="240"/>
    </location>
</feature>
<dbReference type="InterPro" id="IPR003107">
    <property type="entry name" value="HAT"/>
</dbReference>
<dbReference type="Gene3D" id="1.25.40.10">
    <property type="entry name" value="Tetratricopeptide repeat domain"/>
    <property type="match status" value="1"/>
</dbReference>
<dbReference type="GO" id="GO:0000462">
    <property type="term" value="P:maturation of SSU-rRNA from tricistronic rRNA transcript (SSU-rRNA, 5.8S rRNA, LSU-rRNA)"/>
    <property type="evidence" value="ECO:0007669"/>
    <property type="project" value="InterPro"/>
</dbReference>
<dbReference type="GO" id="GO:0032040">
    <property type="term" value="C:small-subunit processome"/>
    <property type="evidence" value="ECO:0007669"/>
    <property type="project" value="TreeGrafter"/>
</dbReference>
<evidence type="ECO:0000256" key="6">
    <source>
        <dbReference type="SAM" id="MobiDB-lite"/>
    </source>
</evidence>
<dbReference type="GeneID" id="68352574"/>
<evidence type="ECO:0000313" key="9">
    <source>
        <dbReference type="Proteomes" id="UP000824596"/>
    </source>
</evidence>
<dbReference type="PANTHER" id="PTHR23271:SF1">
    <property type="entry name" value="U3 SMALL NUCLEOLAR RNA-ASSOCIATED PROTEIN 6 HOMOLOG"/>
    <property type="match status" value="1"/>
</dbReference>
<evidence type="ECO:0000256" key="4">
    <source>
        <dbReference type="ARBA" id="ARBA00022737"/>
    </source>
</evidence>
<dbReference type="InterPro" id="IPR055347">
    <property type="entry name" value="UTP6_N"/>
</dbReference>
<feature type="compositionally biased region" description="Basic and acidic residues" evidence="6">
    <location>
        <begin position="205"/>
        <end position="219"/>
    </location>
</feature>
<dbReference type="SUPFAM" id="SSF48452">
    <property type="entry name" value="TPR-like"/>
    <property type="match status" value="1"/>
</dbReference>
<evidence type="ECO:0000256" key="5">
    <source>
        <dbReference type="ARBA" id="ARBA00023242"/>
    </source>
</evidence>
<comment type="subcellular location">
    <subcellularLocation>
        <location evidence="1">Nucleus</location>
        <location evidence="1">Nucleolus</location>
    </subcellularLocation>
</comment>
<organism evidence="8 9">
    <name type="scientific">Hirsutella rhossiliensis</name>
    <dbReference type="NCBI Taxonomy" id="111463"/>
    <lineage>
        <taxon>Eukaryota</taxon>
        <taxon>Fungi</taxon>
        <taxon>Dikarya</taxon>
        <taxon>Ascomycota</taxon>
        <taxon>Pezizomycotina</taxon>
        <taxon>Sordariomycetes</taxon>
        <taxon>Hypocreomycetidae</taxon>
        <taxon>Hypocreales</taxon>
        <taxon>Ophiocordycipitaceae</taxon>
        <taxon>Hirsutella</taxon>
    </lineage>
</organism>
<keyword evidence="9" id="KW-1185">Reference proteome</keyword>
<proteinExistence type="inferred from homology"/>
<protein>
    <submittedName>
        <fullName evidence="8">U3 small nucleolar RNA-associated protein 6 domain-containing protein</fullName>
    </submittedName>
</protein>
<comment type="similarity">
    <text evidence="2">Belongs to the UTP6 family.</text>
</comment>
<dbReference type="SMART" id="SM00386">
    <property type="entry name" value="HAT"/>
    <property type="match status" value="2"/>
</dbReference>
<comment type="caution">
    <text evidence="8">The sequence shown here is derived from an EMBL/GenBank/DDBJ whole genome shotgun (WGS) entry which is preliminary data.</text>
</comment>
<dbReference type="PANTHER" id="PTHR23271">
    <property type="entry name" value="HEPATOCELLULAR CARCINOMA-ASSOCIATED ANTIGEN 66"/>
    <property type="match status" value="1"/>
</dbReference>
<accession>A0A9P8N408</accession>